<feature type="region of interest" description="Disordered" evidence="1">
    <location>
        <begin position="1"/>
        <end position="27"/>
    </location>
</feature>
<protein>
    <submittedName>
        <fullName evidence="2">Uncharacterized protein</fullName>
    </submittedName>
</protein>
<keyword evidence="3" id="KW-1185">Reference proteome</keyword>
<organism evidence="2 3">
    <name type="scientific">Araneus ventricosus</name>
    <name type="common">Orbweaver spider</name>
    <name type="synonym">Epeira ventricosa</name>
    <dbReference type="NCBI Taxonomy" id="182803"/>
    <lineage>
        <taxon>Eukaryota</taxon>
        <taxon>Metazoa</taxon>
        <taxon>Ecdysozoa</taxon>
        <taxon>Arthropoda</taxon>
        <taxon>Chelicerata</taxon>
        <taxon>Arachnida</taxon>
        <taxon>Araneae</taxon>
        <taxon>Araneomorphae</taxon>
        <taxon>Entelegynae</taxon>
        <taxon>Araneoidea</taxon>
        <taxon>Araneidae</taxon>
        <taxon>Araneus</taxon>
    </lineage>
</organism>
<reference evidence="2 3" key="1">
    <citation type="journal article" date="2019" name="Sci. Rep.">
        <title>Orb-weaving spider Araneus ventricosus genome elucidates the spidroin gene catalogue.</title>
        <authorList>
            <person name="Kono N."/>
            <person name="Nakamura H."/>
            <person name="Ohtoshi R."/>
            <person name="Moran D.A.P."/>
            <person name="Shinohara A."/>
            <person name="Yoshida Y."/>
            <person name="Fujiwara M."/>
            <person name="Mori M."/>
            <person name="Tomita M."/>
            <person name="Arakawa K."/>
        </authorList>
    </citation>
    <scope>NUCLEOTIDE SEQUENCE [LARGE SCALE GENOMIC DNA]</scope>
</reference>
<name>A0A4Y1ZR68_ARAVE</name>
<accession>A0A4Y1ZR68</accession>
<evidence type="ECO:0000313" key="2">
    <source>
        <dbReference type="EMBL" id="GBL63942.1"/>
    </source>
</evidence>
<sequence>MGAMIRAKQPPLQAAHTQTSPEEGALRHRRWNHSSVTSTIIVSPGEEKACILNRATSHPHIFEVPPLGERETISDNQ</sequence>
<evidence type="ECO:0000313" key="3">
    <source>
        <dbReference type="Proteomes" id="UP000499080"/>
    </source>
</evidence>
<gene>
    <name evidence="2" type="ORF">AVEN_76386_1</name>
</gene>
<comment type="caution">
    <text evidence="2">The sequence shown here is derived from an EMBL/GenBank/DDBJ whole genome shotgun (WGS) entry which is preliminary data.</text>
</comment>
<proteinExistence type="predicted"/>
<evidence type="ECO:0000256" key="1">
    <source>
        <dbReference type="SAM" id="MobiDB-lite"/>
    </source>
</evidence>
<dbReference type="EMBL" id="BGPR01227949">
    <property type="protein sequence ID" value="GBL63942.1"/>
    <property type="molecule type" value="Genomic_DNA"/>
</dbReference>
<dbReference type="Proteomes" id="UP000499080">
    <property type="component" value="Unassembled WGS sequence"/>
</dbReference>
<dbReference type="AlphaFoldDB" id="A0A4Y1ZR68"/>